<evidence type="ECO:0000313" key="1">
    <source>
        <dbReference type="EMBL" id="KAF2767111.1"/>
    </source>
</evidence>
<dbReference type="Proteomes" id="UP000799436">
    <property type="component" value="Unassembled WGS sequence"/>
</dbReference>
<proteinExistence type="predicted"/>
<dbReference type="InterPro" id="IPR029058">
    <property type="entry name" value="AB_hydrolase_fold"/>
</dbReference>
<gene>
    <name evidence="1" type="ORF">EJ03DRAFT_276838</name>
</gene>
<organism evidence="1 2">
    <name type="scientific">Teratosphaeria nubilosa</name>
    <dbReference type="NCBI Taxonomy" id="161662"/>
    <lineage>
        <taxon>Eukaryota</taxon>
        <taxon>Fungi</taxon>
        <taxon>Dikarya</taxon>
        <taxon>Ascomycota</taxon>
        <taxon>Pezizomycotina</taxon>
        <taxon>Dothideomycetes</taxon>
        <taxon>Dothideomycetidae</taxon>
        <taxon>Mycosphaerellales</taxon>
        <taxon>Teratosphaeriaceae</taxon>
        <taxon>Teratosphaeria</taxon>
    </lineage>
</organism>
<dbReference type="OrthoDB" id="1735038at2759"/>
<dbReference type="AlphaFoldDB" id="A0A6G1L2G2"/>
<protein>
    <submittedName>
        <fullName evidence="1">Uncharacterized protein</fullName>
    </submittedName>
</protein>
<accession>A0A6G1L2G2</accession>
<dbReference type="Gene3D" id="3.40.50.1820">
    <property type="entry name" value="alpha/beta hydrolase"/>
    <property type="match status" value="1"/>
</dbReference>
<reference evidence="1" key="1">
    <citation type="journal article" date="2020" name="Stud. Mycol.">
        <title>101 Dothideomycetes genomes: a test case for predicting lifestyles and emergence of pathogens.</title>
        <authorList>
            <person name="Haridas S."/>
            <person name="Albert R."/>
            <person name="Binder M."/>
            <person name="Bloem J."/>
            <person name="Labutti K."/>
            <person name="Salamov A."/>
            <person name="Andreopoulos B."/>
            <person name="Baker S."/>
            <person name="Barry K."/>
            <person name="Bills G."/>
            <person name="Bluhm B."/>
            <person name="Cannon C."/>
            <person name="Castanera R."/>
            <person name="Culley D."/>
            <person name="Daum C."/>
            <person name="Ezra D."/>
            <person name="Gonzalez J."/>
            <person name="Henrissat B."/>
            <person name="Kuo A."/>
            <person name="Liang C."/>
            <person name="Lipzen A."/>
            <person name="Lutzoni F."/>
            <person name="Magnuson J."/>
            <person name="Mondo S."/>
            <person name="Nolan M."/>
            <person name="Ohm R."/>
            <person name="Pangilinan J."/>
            <person name="Park H.-J."/>
            <person name="Ramirez L."/>
            <person name="Alfaro M."/>
            <person name="Sun H."/>
            <person name="Tritt A."/>
            <person name="Yoshinaga Y."/>
            <person name="Zwiers L.-H."/>
            <person name="Turgeon B."/>
            <person name="Goodwin S."/>
            <person name="Spatafora J."/>
            <person name="Crous P."/>
            <person name="Grigoriev I."/>
        </authorList>
    </citation>
    <scope>NUCLEOTIDE SEQUENCE</scope>
    <source>
        <strain evidence="1">CBS 116005</strain>
    </source>
</reference>
<evidence type="ECO:0000313" key="2">
    <source>
        <dbReference type="Proteomes" id="UP000799436"/>
    </source>
</evidence>
<sequence>MQLREPLGSGQLFEWLLCNDRMGGYATGAPIGTSMPPLVSRFLTYDYFQSRCTIVDSPCPSGERENTTIDHHSAEAFNRYTGSWAPTNARRIIYSAGEMDVWREMSVSASLRPGGPLQSDPELDVVVHLLKTGWHHSDMYTRNVELSDEVRRVRDQEVEQMCDWVRQWPGSR</sequence>
<keyword evidence="2" id="KW-1185">Reference proteome</keyword>
<dbReference type="EMBL" id="ML995861">
    <property type="protein sequence ID" value="KAF2767111.1"/>
    <property type="molecule type" value="Genomic_DNA"/>
</dbReference>
<name>A0A6G1L2G2_9PEZI</name>